<feature type="transmembrane region" description="Helical" evidence="1">
    <location>
        <begin position="109"/>
        <end position="129"/>
    </location>
</feature>
<dbReference type="PANTHER" id="PTHR33112">
    <property type="entry name" value="DOMAIN PROTEIN, PUTATIVE-RELATED"/>
    <property type="match status" value="1"/>
</dbReference>
<feature type="transmembrane region" description="Helical" evidence="1">
    <location>
        <begin position="65"/>
        <end position="89"/>
    </location>
</feature>
<sequence length="839" mass="94649">MHNVGPSEPIVGLEDIFEEVDKGGQRTADRTDRALPANTDYYADLANKNVSTGIFSFWNESNKRIYISLLLLGVVVPAVGLFGYADWVIHGWYHRDEDDDQYQSSTRTGIVIVGLCVVSVGVTILGVCLLKLFIPFLLLLHCVYAYFLAPSWVTTSFTLEAKAATSSECKLCSQCRTITEDPLISGSPWMFTRSHRMFPHLSFNDFEISSELCHLCSLLLHSVPLHQRAKQTFPANSAGNPSSKTAVQSNLHVKVWKDTFLTKKSEIRLQLCGKSLSNAPPLNIEWLQKHGDVADHNCTIDQTTDGPDVVSWAGEMIDKCIETHSHCESQFVKHEERSYLPKRLIDLKDYNTGVVKIVTTALLPAIDLPIQYLALSHCWGGASSTMLKQNNLEEASFKKENLPKNFSDAAEISCKLNVRFLWIDSLCIVQDDPTEWATESISMGLVYANAHCVISATASDNSFGGCSRPRDLFRNHCVIRKKKQSQSKLSVLWNHRLMNAFEEKVECAPISLRGWTFQERYLARRTLHFCSGCVIFECNQLLASDNDTNEISQHYKIRRGFQIDGTTHISADLEHVARKVVKSLADQSARLGLRGTFDVLWRYAGTTLTERIGFHNCWFELIEKYSKRALTKHQDKLMAISGMASFIQNNSGLTYSSGLWEEILPYNLLWSLSGDPKERPDRPVPSWSWASVDSTVGSRLRETGSTERNQFQHGWAILTSYIEEPTQVIKLDIVNNMVFNSKIIMNCNLWDFRPDGLNVIWDITSPPLNDLLSLPVLSLSNPHVHPHDSKVQLHGLILHPKGGTTYERVGYFWTRTKDAIDRLSSGTSKEYDNCTIVLE</sequence>
<keyword evidence="1" id="KW-1133">Transmembrane helix</keyword>
<evidence type="ECO:0000259" key="2">
    <source>
        <dbReference type="Pfam" id="PF06985"/>
    </source>
</evidence>
<dbReference type="AlphaFoldDB" id="A0A6A6UDN3"/>
<dbReference type="EMBL" id="MU004235">
    <property type="protein sequence ID" value="KAF2669736.1"/>
    <property type="molecule type" value="Genomic_DNA"/>
</dbReference>
<dbReference type="PANTHER" id="PTHR33112:SF10">
    <property type="entry name" value="TOL"/>
    <property type="match status" value="1"/>
</dbReference>
<dbReference type="OrthoDB" id="3799440at2759"/>
<keyword evidence="1" id="KW-0812">Transmembrane</keyword>
<organism evidence="3 4">
    <name type="scientific">Microthyrium microscopicum</name>
    <dbReference type="NCBI Taxonomy" id="703497"/>
    <lineage>
        <taxon>Eukaryota</taxon>
        <taxon>Fungi</taxon>
        <taxon>Dikarya</taxon>
        <taxon>Ascomycota</taxon>
        <taxon>Pezizomycotina</taxon>
        <taxon>Dothideomycetes</taxon>
        <taxon>Dothideomycetes incertae sedis</taxon>
        <taxon>Microthyriales</taxon>
        <taxon>Microthyriaceae</taxon>
        <taxon>Microthyrium</taxon>
    </lineage>
</organism>
<evidence type="ECO:0000313" key="3">
    <source>
        <dbReference type="EMBL" id="KAF2669736.1"/>
    </source>
</evidence>
<feature type="transmembrane region" description="Helical" evidence="1">
    <location>
        <begin position="136"/>
        <end position="153"/>
    </location>
</feature>
<evidence type="ECO:0000256" key="1">
    <source>
        <dbReference type="SAM" id="Phobius"/>
    </source>
</evidence>
<feature type="domain" description="Heterokaryon incompatibility" evidence="2">
    <location>
        <begin position="372"/>
        <end position="519"/>
    </location>
</feature>
<evidence type="ECO:0000313" key="4">
    <source>
        <dbReference type="Proteomes" id="UP000799302"/>
    </source>
</evidence>
<dbReference type="Pfam" id="PF06985">
    <property type="entry name" value="HET"/>
    <property type="match status" value="1"/>
</dbReference>
<protein>
    <submittedName>
        <fullName evidence="3">HET-domain-containing protein</fullName>
    </submittedName>
</protein>
<keyword evidence="4" id="KW-1185">Reference proteome</keyword>
<keyword evidence="1" id="KW-0472">Membrane</keyword>
<dbReference type="Proteomes" id="UP000799302">
    <property type="component" value="Unassembled WGS sequence"/>
</dbReference>
<name>A0A6A6UDN3_9PEZI</name>
<gene>
    <name evidence="3" type="ORF">BT63DRAFT_455720</name>
</gene>
<proteinExistence type="predicted"/>
<reference evidence="3" key="1">
    <citation type="journal article" date="2020" name="Stud. Mycol.">
        <title>101 Dothideomycetes genomes: a test case for predicting lifestyles and emergence of pathogens.</title>
        <authorList>
            <person name="Haridas S."/>
            <person name="Albert R."/>
            <person name="Binder M."/>
            <person name="Bloem J."/>
            <person name="Labutti K."/>
            <person name="Salamov A."/>
            <person name="Andreopoulos B."/>
            <person name="Baker S."/>
            <person name="Barry K."/>
            <person name="Bills G."/>
            <person name="Bluhm B."/>
            <person name="Cannon C."/>
            <person name="Castanera R."/>
            <person name="Culley D."/>
            <person name="Daum C."/>
            <person name="Ezra D."/>
            <person name="Gonzalez J."/>
            <person name="Henrissat B."/>
            <person name="Kuo A."/>
            <person name="Liang C."/>
            <person name="Lipzen A."/>
            <person name="Lutzoni F."/>
            <person name="Magnuson J."/>
            <person name="Mondo S."/>
            <person name="Nolan M."/>
            <person name="Ohm R."/>
            <person name="Pangilinan J."/>
            <person name="Park H.-J."/>
            <person name="Ramirez L."/>
            <person name="Alfaro M."/>
            <person name="Sun H."/>
            <person name="Tritt A."/>
            <person name="Yoshinaga Y."/>
            <person name="Zwiers L.-H."/>
            <person name="Turgeon B."/>
            <person name="Goodwin S."/>
            <person name="Spatafora J."/>
            <person name="Crous P."/>
            <person name="Grigoriev I."/>
        </authorList>
    </citation>
    <scope>NUCLEOTIDE SEQUENCE</scope>
    <source>
        <strain evidence="3">CBS 115976</strain>
    </source>
</reference>
<dbReference type="InterPro" id="IPR010730">
    <property type="entry name" value="HET"/>
</dbReference>
<accession>A0A6A6UDN3</accession>